<keyword evidence="3" id="KW-0731">Sigma factor</keyword>
<keyword evidence="10" id="KW-1185">Reference proteome</keyword>
<dbReference type="PRINTS" id="PR00046">
    <property type="entry name" value="SIGMA70FCT"/>
</dbReference>
<protein>
    <submittedName>
        <fullName evidence="9">Sigma-70 family RNA polymerase sigma factor</fullName>
    </submittedName>
</protein>
<dbReference type="SUPFAM" id="SSF88659">
    <property type="entry name" value="Sigma3 and sigma4 domains of RNA polymerase sigma factors"/>
    <property type="match status" value="1"/>
</dbReference>
<dbReference type="RefSeq" id="WP_221862141.1">
    <property type="nucleotide sequence ID" value="NZ_JAIKTU010000015.1"/>
</dbReference>
<keyword evidence="2" id="KW-0805">Transcription regulation</keyword>
<proteinExistence type="inferred from homology"/>
<comment type="similarity">
    <text evidence="1">Belongs to the sigma-70 factor family.</text>
</comment>
<evidence type="ECO:0000313" key="9">
    <source>
        <dbReference type="EMBL" id="MBY0756956.1"/>
    </source>
</evidence>
<feature type="domain" description="RNA polymerase sigma-70 region 2" evidence="6">
    <location>
        <begin position="21"/>
        <end position="93"/>
    </location>
</feature>
<dbReference type="PANTHER" id="PTHR30376:SF3">
    <property type="entry name" value="RNA POLYMERASE SIGMA FACTOR RPOH"/>
    <property type="match status" value="1"/>
</dbReference>
<dbReference type="InterPro" id="IPR000943">
    <property type="entry name" value="RNA_pol_sigma70"/>
</dbReference>
<dbReference type="Gene3D" id="1.20.120.1810">
    <property type="match status" value="1"/>
</dbReference>
<name>A0ABS7L1L3_CLOSR</name>
<evidence type="ECO:0000259" key="7">
    <source>
        <dbReference type="Pfam" id="PF04545"/>
    </source>
</evidence>
<dbReference type="InterPro" id="IPR014284">
    <property type="entry name" value="RNA_pol_sigma-70_dom"/>
</dbReference>
<evidence type="ECO:0000256" key="3">
    <source>
        <dbReference type="ARBA" id="ARBA00023082"/>
    </source>
</evidence>
<evidence type="ECO:0000313" key="8">
    <source>
        <dbReference type="EMBL" id="MBY0756932.1"/>
    </source>
</evidence>
<dbReference type="Pfam" id="PF04542">
    <property type="entry name" value="Sigma70_r2"/>
    <property type="match status" value="1"/>
</dbReference>
<dbReference type="InterPro" id="IPR050813">
    <property type="entry name" value="Sigma-70_Factor"/>
</dbReference>
<evidence type="ECO:0000256" key="4">
    <source>
        <dbReference type="ARBA" id="ARBA00023125"/>
    </source>
</evidence>
<evidence type="ECO:0000256" key="2">
    <source>
        <dbReference type="ARBA" id="ARBA00023015"/>
    </source>
</evidence>
<evidence type="ECO:0000256" key="5">
    <source>
        <dbReference type="ARBA" id="ARBA00023163"/>
    </source>
</evidence>
<reference evidence="9 10" key="1">
    <citation type="journal article" date="2021" name="Cell Host Microbe">
        <title>in vivo commensal control of Clostridioides difficile virulence.</title>
        <authorList>
            <person name="Girinathan B.P."/>
            <person name="Dibenedetto N."/>
            <person name="Worley J.N."/>
            <person name="Peltier J."/>
            <person name="Arrieta-Ortiz M.L."/>
            <person name="Rupa Christinal Immanuel S."/>
            <person name="Lavin R."/>
            <person name="Delaney M.L."/>
            <person name="Cummins C."/>
            <person name="Hoffmann M."/>
            <person name="Luo Y."/>
            <person name="Gonzalez-Escalona N."/>
            <person name="Allard M."/>
            <person name="Onderdonk A.B."/>
            <person name="Gerber G.K."/>
            <person name="Sonenshein A.L."/>
            <person name="Baliga N."/>
            <person name="Dupuy B."/>
            <person name="Bry L."/>
        </authorList>
    </citation>
    <scope>NUCLEOTIDE SEQUENCE [LARGE SCALE GENOMIC DNA]</scope>
    <source>
        <strain evidence="9 10">DSM 599</strain>
    </source>
</reference>
<dbReference type="Pfam" id="PF04545">
    <property type="entry name" value="Sigma70_r4"/>
    <property type="match status" value="1"/>
</dbReference>
<keyword evidence="5" id="KW-0804">Transcription</keyword>
<dbReference type="SUPFAM" id="SSF88946">
    <property type="entry name" value="Sigma2 domain of RNA polymerase sigma factors"/>
    <property type="match status" value="1"/>
</dbReference>
<feature type="domain" description="RNA polymerase sigma-70 region 4" evidence="7">
    <location>
        <begin position="152"/>
        <end position="196"/>
    </location>
</feature>
<keyword evidence="4" id="KW-0238">DNA-binding</keyword>
<dbReference type="PANTHER" id="PTHR30376">
    <property type="entry name" value="SIGMA FACTOR RPOH HEAT SHOCK RELATED"/>
    <property type="match status" value="1"/>
</dbReference>
<evidence type="ECO:0000313" key="10">
    <source>
        <dbReference type="Proteomes" id="UP001299068"/>
    </source>
</evidence>
<dbReference type="InterPro" id="IPR013324">
    <property type="entry name" value="RNA_pol_sigma_r3/r4-like"/>
</dbReference>
<sequence length="228" mass="27147">MTNEELVVLYQQGNQKALEQLIEKNQKFIYKIVNKFYIEGINSIDKDDLIQEGNIGFMIACNKYDINNEKKALFTTYAFHWIYSKISRFLTNRDTNDEMSLNVPAGNEEKNEVIDCIESKENCIENLEEKIYLSELRAELESVMRNSNTLHEREILKLYYGWDMDPITMEEIADILQTSSMKVRQTKDKAIRKIRNSVWGRKKIQERFQYDRSLNAILRKLDYEREWA</sequence>
<dbReference type="InterPro" id="IPR036388">
    <property type="entry name" value="WH-like_DNA-bd_sf"/>
</dbReference>
<comment type="caution">
    <text evidence="9">The sequence shown here is derived from an EMBL/GenBank/DDBJ whole genome shotgun (WGS) entry which is preliminary data.</text>
</comment>
<dbReference type="Proteomes" id="UP001299068">
    <property type="component" value="Unassembled WGS sequence"/>
</dbReference>
<organism evidence="9 10">
    <name type="scientific">Clostridium sardiniense</name>
    <name type="common">Clostridium absonum</name>
    <dbReference type="NCBI Taxonomy" id="29369"/>
    <lineage>
        <taxon>Bacteria</taxon>
        <taxon>Bacillati</taxon>
        <taxon>Bacillota</taxon>
        <taxon>Clostridia</taxon>
        <taxon>Eubacteriales</taxon>
        <taxon>Clostridiaceae</taxon>
        <taxon>Clostridium</taxon>
    </lineage>
</organism>
<accession>A0ABS7L1L3</accession>
<gene>
    <name evidence="8" type="ORF">K5V21_15920</name>
    <name evidence="9" type="ORF">K5V21_16040</name>
</gene>
<evidence type="ECO:0000256" key="1">
    <source>
        <dbReference type="ARBA" id="ARBA00007788"/>
    </source>
</evidence>
<dbReference type="EMBL" id="JAIKTU010000015">
    <property type="protein sequence ID" value="MBY0756956.1"/>
    <property type="molecule type" value="Genomic_DNA"/>
</dbReference>
<dbReference type="EMBL" id="JAIKTU010000015">
    <property type="protein sequence ID" value="MBY0756932.1"/>
    <property type="molecule type" value="Genomic_DNA"/>
</dbReference>
<dbReference type="InterPro" id="IPR007627">
    <property type="entry name" value="RNA_pol_sigma70_r2"/>
</dbReference>
<dbReference type="InterPro" id="IPR007630">
    <property type="entry name" value="RNA_pol_sigma70_r4"/>
</dbReference>
<evidence type="ECO:0000259" key="6">
    <source>
        <dbReference type="Pfam" id="PF04542"/>
    </source>
</evidence>
<dbReference type="InterPro" id="IPR013325">
    <property type="entry name" value="RNA_pol_sigma_r2"/>
</dbReference>
<dbReference type="Gene3D" id="1.10.10.10">
    <property type="entry name" value="Winged helix-like DNA-binding domain superfamily/Winged helix DNA-binding domain"/>
    <property type="match status" value="1"/>
</dbReference>
<dbReference type="NCBIfam" id="TIGR02937">
    <property type="entry name" value="sigma70-ECF"/>
    <property type="match status" value="1"/>
</dbReference>